<dbReference type="AlphaFoldDB" id="A0A381US17"/>
<dbReference type="CDD" id="cd09083">
    <property type="entry name" value="EEP-1"/>
    <property type="match status" value="1"/>
</dbReference>
<dbReference type="Pfam" id="PF03372">
    <property type="entry name" value="Exo_endo_phos"/>
    <property type="match status" value="1"/>
</dbReference>
<evidence type="ECO:0000313" key="2">
    <source>
        <dbReference type="EMBL" id="SVA30137.1"/>
    </source>
</evidence>
<dbReference type="InterPro" id="IPR036691">
    <property type="entry name" value="Endo/exonu/phosph_ase_sf"/>
</dbReference>
<dbReference type="Gene3D" id="3.60.10.10">
    <property type="entry name" value="Endonuclease/exonuclease/phosphatase"/>
    <property type="match status" value="1"/>
</dbReference>
<sequence length="272" mass="31846">MKNIFFLFSLLFFFNSNELKVVSYNIRYNSPNDGINIWENRKSTVSKFFTDENPDFAGLQEVTHSQLSYLSKSLIDYSFIGVGRDDGKTKGEYSPVFFNNKKYKVLFHDTFWLSPTPEKVSVGWDASMERICTYGLFENILSKEKIWVFNTHFDHIGNNARKNSTDLILKMIKNVNSNNIPLILTGDFNLEEDDFSIKKIQKQLTDVLKNIEKSNDYYGTYNGFNNKLIFQKRIDYIFIKNLKLKKARHVHLQTPFKGWASDHHPVLSILKF</sequence>
<reference evidence="2" key="1">
    <citation type="submission" date="2018-05" db="EMBL/GenBank/DDBJ databases">
        <authorList>
            <person name="Lanie J.A."/>
            <person name="Ng W.-L."/>
            <person name="Kazmierczak K.M."/>
            <person name="Andrzejewski T.M."/>
            <person name="Davidsen T.M."/>
            <person name="Wayne K.J."/>
            <person name="Tettelin H."/>
            <person name="Glass J.I."/>
            <person name="Rusch D."/>
            <person name="Podicherti R."/>
            <person name="Tsui H.-C.T."/>
            <person name="Winkler M.E."/>
        </authorList>
    </citation>
    <scope>NUCLEOTIDE SEQUENCE</scope>
</reference>
<dbReference type="InterPro" id="IPR050410">
    <property type="entry name" value="CCR4/nocturin_mRNA_transcr"/>
</dbReference>
<dbReference type="SUPFAM" id="SSF56219">
    <property type="entry name" value="DNase I-like"/>
    <property type="match status" value="1"/>
</dbReference>
<accession>A0A381US17</accession>
<evidence type="ECO:0000259" key="1">
    <source>
        <dbReference type="Pfam" id="PF03372"/>
    </source>
</evidence>
<feature type="domain" description="Endonuclease/exonuclease/phosphatase" evidence="1">
    <location>
        <begin position="23"/>
        <end position="263"/>
    </location>
</feature>
<dbReference type="EMBL" id="UINC01006873">
    <property type="protein sequence ID" value="SVA30137.1"/>
    <property type="molecule type" value="Genomic_DNA"/>
</dbReference>
<dbReference type="PANTHER" id="PTHR12121">
    <property type="entry name" value="CARBON CATABOLITE REPRESSOR PROTEIN 4"/>
    <property type="match status" value="1"/>
</dbReference>
<dbReference type="GO" id="GO:0000175">
    <property type="term" value="F:3'-5'-RNA exonuclease activity"/>
    <property type="evidence" value="ECO:0007669"/>
    <property type="project" value="TreeGrafter"/>
</dbReference>
<proteinExistence type="predicted"/>
<dbReference type="InterPro" id="IPR005135">
    <property type="entry name" value="Endo/exonuclease/phosphatase"/>
</dbReference>
<name>A0A381US17_9ZZZZ</name>
<protein>
    <recommendedName>
        <fullName evidence="1">Endonuclease/exonuclease/phosphatase domain-containing protein</fullName>
    </recommendedName>
</protein>
<dbReference type="PANTHER" id="PTHR12121:SF36">
    <property type="entry name" value="ENDONUCLEASE_EXONUCLEASE_PHOSPHATASE DOMAIN-CONTAINING PROTEIN"/>
    <property type="match status" value="1"/>
</dbReference>
<gene>
    <name evidence="2" type="ORF">METZ01_LOCUS82991</name>
</gene>
<organism evidence="2">
    <name type="scientific">marine metagenome</name>
    <dbReference type="NCBI Taxonomy" id="408172"/>
    <lineage>
        <taxon>unclassified sequences</taxon>
        <taxon>metagenomes</taxon>
        <taxon>ecological metagenomes</taxon>
    </lineage>
</organism>